<organism evidence="2 3">
    <name type="scientific">Halobacterium jilantaiense</name>
    <dbReference type="NCBI Taxonomy" id="355548"/>
    <lineage>
        <taxon>Archaea</taxon>
        <taxon>Methanobacteriati</taxon>
        <taxon>Methanobacteriota</taxon>
        <taxon>Stenosarchaea group</taxon>
        <taxon>Halobacteria</taxon>
        <taxon>Halobacteriales</taxon>
        <taxon>Halobacteriaceae</taxon>
        <taxon>Halobacterium</taxon>
    </lineage>
</organism>
<evidence type="ECO:0000313" key="2">
    <source>
        <dbReference type="EMBL" id="SEW34832.1"/>
    </source>
</evidence>
<name>A0A1I0R3B1_9EURY</name>
<proteinExistence type="predicted"/>
<gene>
    <name evidence="2" type="ORF">SAMN04487945_3086</name>
</gene>
<feature type="domain" description="Halobacterial output" evidence="1">
    <location>
        <begin position="69"/>
        <end position="142"/>
    </location>
</feature>
<dbReference type="Proteomes" id="UP000198518">
    <property type="component" value="Unassembled WGS sequence"/>
</dbReference>
<dbReference type="STRING" id="355548.SAMN04487945_3086"/>
<dbReference type="EMBL" id="FOJA01000002">
    <property type="protein sequence ID" value="SEW34832.1"/>
    <property type="molecule type" value="Genomic_DNA"/>
</dbReference>
<evidence type="ECO:0000259" key="1">
    <source>
        <dbReference type="Pfam" id="PF18545"/>
    </source>
</evidence>
<keyword evidence="3" id="KW-1185">Reference proteome</keyword>
<protein>
    <recommendedName>
        <fullName evidence="1">Halobacterial output domain-containing protein</fullName>
    </recommendedName>
</protein>
<dbReference type="AlphaFoldDB" id="A0A1I0R3B1"/>
<dbReference type="Pfam" id="PF18545">
    <property type="entry name" value="HalOD1"/>
    <property type="match status" value="1"/>
</dbReference>
<sequence>MRTSAESFAALGTGSEVINHMGKNTLADSNEEFGLLETETTISVGSRTVTLQSNPTTGTYLVVHDWQADEPLSTTLVTTVAAILEADISELPPLFDRVDSDALDQIFGPVESTGLDRESGCVTFPYSGCLLTVHGDGEIWIQTQPDTPAST</sequence>
<accession>A0A1I0R3B1</accession>
<reference evidence="2 3" key="1">
    <citation type="submission" date="2016-10" db="EMBL/GenBank/DDBJ databases">
        <authorList>
            <person name="de Groot N.N."/>
        </authorList>
    </citation>
    <scope>NUCLEOTIDE SEQUENCE [LARGE SCALE GENOMIC DNA]</scope>
    <source>
        <strain evidence="2 3">CGMCC 1.5337</strain>
    </source>
</reference>
<evidence type="ECO:0000313" key="3">
    <source>
        <dbReference type="Proteomes" id="UP000198518"/>
    </source>
</evidence>
<dbReference type="InterPro" id="IPR040624">
    <property type="entry name" value="HalOD1"/>
</dbReference>